<protein>
    <submittedName>
        <fullName evidence="7">4-hydroxy-tetrahydrodipicolinate synthase</fullName>
    </submittedName>
</protein>
<dbReference type="PRINTS" id="PR00146">
    <property type="entry name" value="DHPICSNTHASE"/>
</dbReference>
<comment type="similarity">
    <text evidence="1 4">Belongs to the DapA family.</text>
</comment>
<evidence type="ECO:0000313" key="8">
    <source>
        <dbReference type="Proteomes" id="UP000278222"/>
    </source>
</evidence>
<dbReference type="AlphaFoldDB" id="A0A3N1KQ69"/>
<dbReference type="GO" id="GO:0005829">
    <property type="term" value="C:cytosol"/>
    <property type="evidence" value="ECO:0007669"/>
    <property type="project" value="TreeGrafter"/>
</dbReference>
<sequence length="310" mass="34197">MTVHRGTFTVLITPFTDGVSRVDEERLRQLVEYQVEEGIHGLVPLGSTGEFLSLSENERADVARIVVDQAAGRVPVFVGTAAESTDDAIRYSRQAEKLGADGVMIIPPFYSTPTEDELYEHYRRISDQIGIPIMLYNNPATANVDVKPALIARMAETTKVTYVKESTVDVRRIHQIKRLCGDRVQAFGGYMGYESFLVGADGWVSVCANVIPGPSARLFDLWDKHRDYDGARALFERINPMIEALGAHWYVQGTKACFDLMGAPMGLARPPRSLLPASVREEFRLVLEGLGMLTGSPPAAFGPRHRAAAE</sequence>
<dbReference type="Proteomes" id="UP000278222">
    <property type="component" value="Unassembled WGS sequence"/>
</dbReference>
<dbReference type="PIRSF" id="PIRSF001365">
    <property type="entry name" value="DHDPS"/>
    <property type="match status" value="1"/>
</dbReference>
<evidence type="ECO:0000256" key="1">
    <source>
        <dbReference type="ARBA" id="ARBA00007592"/>
    </source>
</evidence>
<feature type="binding site" evidence="6">
    <location>
        <position position="48"/>
    </location>
    <ligand>
        <name>pyruvate</name>
        <dbReference type="ChEBI" id="CHEBI:15361"/>
    </ligand>
</feature>
<feature type="active site" description="Schiff-base intermediate with substrate" evidence="5">
    <location>
        <position position="164"/>
    </location>
</feature>
<dbReference type="SMART" id="SM01130">
    <property type="entry name" value="DHDPS"/>
    <property type="match status" value="1"/>
</dbReference>
<dbReference type="Pfam" id="PF00701">
    <property type="entry name" value="DHDPS"/>
    <property type="match status" value="1"/>
</dbReference>
<keyword evidence="3" id="KW-0704">Schiff base</keyword>
<comment type="caution">
    <text evidence="7">The sequence shown here is derived from an EMBL/GenBank/DDBJ whole genome shotgun (WGS) entry which is preliminary data.</text>
</comment>
<evidence type="ECO:0000256" key="6">
    <source>
        <dbReference type="PIRSR" id="PIRSR001365-2"/>
    </source>
</evidence>
<dbReference type="CDD" id="cd00408">
    <property type="entry name" value="DHDPS-like"/>
    <property type="match status" value="1"/>
</dbReference>
<gene>
    <name evidence="7" type="ORF">EDC65_5295</name>
</gene>
<dbReference type="InterPro" id="IPR002220">
    <property type="entry name" value="DapA-like"/>
</dbReference>
<dbReference type="GO" id="GO:0008840">
    <property type="term" value="F:4-hydroxy-tetrahydrodipicolinate synthase activity"/>
    <property type="evidence" value="ECO:0007669"/>
    <property type="project" value="TreeGrafter"/>
</dbReference>
<dbReference type="PROSITE" id="PS00665">
    <property type="entry name" value="DHDPS_1"/>
    <property type="match status" value="1"/>
</dbReference>
<keyword evidence="2 4" id="KW-0456">Lyase</keyword>
<feature type="active site" description="Proton donor/acceptor" evidence="5">
    <location>
        <position position="136"/>
    </location>
</feature>
<proteinExistence type="inferred from homology"/>
<dbReference type="OrthoDB" id="9782828at2"/>
<evidence type="ECO:0000256" key="3">
    <source>
        <dbReference type="ARBA" id="ARBA00023270"/>
    </source>
</evidence>
<dbReference type="RefSeq" id="WP_123695306.1">
    <property type="nucleotide sequence ID" value="NZ_AP019700.1"/>
</dbReference>
<evidence type="ECO:0000256" key="2">
    <source>
        <dbReference type="ARBA" id="ARBA00023239"/>
    </source>
</evidence>
<evidence type="ECO:0000313" key="7">
    <source>
        <dbReference type="EMBL" id="ROP81437.1"/>
    </source>
</evidence>
<dbReference type="InterPro" id="IPR013785">
    <property type="entry name" value="Aldolase_TIM"/>
</dbReference>
<accession>A0A3N1KQ69</accession>
<dbReference type="PANTHER" id="PTHR12128">
    <property type="entry name" value="DIHYDRODIPICOLINATE SYNTHASE"/>
    <property type="match status" value="1"/>
</dbReference>
<dbReference type="PANTHER" id="PTHR12128:SF66">
    <property type="entry name" value="4-HYDROXY-2-OXOGLUTARATE ALDOLASE, MITOCHONDRIAL"/>
    <property type="match status" value="1"/>
</dbReference>
<evidence type="ECO:0000256" key="5">
    <source>
        <dbReference type="PIRSR" id="PIRSR001365-1"/>
    </source>
</evidence>
<name>A0A3N1KQ69_9PROT</name>
<keyword evidence="8" id="KW-1185">Reference proteome</keyword>
<dbReference type="SUPFAM" id="SSF51569">
    <property type="entry name" value="Aldolase"/>
    <property type="match status" value="1"/>
</dbReference>
<dbReference type="InterPro" id="IPR020624">
    <property type="entry name" value="Schiff_base-form_aldolases_CS"/>
</dbReference>
<organism evidence="7 8">
    <name type="scientific">Stella humosa</name>
    <dbReference type="NCBI Taxonomy" id="94"/>
    <lineage>
        <taxon>Bacteria</taxon>
        <taxon>Pseudomonadati</taxon>
        <taxon>Pseudomonadota</taxon>
        <taxon>Alphaproteobacteria</taxon>
        <taxon>Rhodospirillales</taxon>
        <taxon>Stellaceae</taxon>
        <taxon>Stella</taxon>
    </lineage>
</organism>
<dbReference type="Gene3D" id="3.20.20.70">
    <property type="entry name" value="Aldolase class I"/>
    <property type="match status" value="1"/>
</dbReference>
<evidence type="ECO:0000256" key="4">
    <source>
        <dbReference type="PIRNR" id="PIRNR001365"/>
    </source>
</evidence>
<feature type="binding site" evidence="6">
    <location>
        <position position="204"/>
    </location>
    <ligand>
        <name>pyruvate</name>
        <dbReference type="ChEBI" id="CHEBI:15361"/>
    </ligand>
</feature>
<reference evidence="7 8" key="1">
    <citation type="submission" date="2018-11" db="EMBL/GenBank/DDBJ databases">
        <title>Genomic Encyclopedia of Type Strains, Phase IV (KMG-IV): sequencing the most valuable type-strain genomes for metagenomic binning, comparative biology and taxonomic classification.</title>
        <authorList>
            <person name="Goeker M."/>
        </authorList>
    </citation>
    <scope>NUCLEOTIDE SEQUENCE [LARGE SCALE GENOMIC DNA]</scope>
    <source>
        <strain evidence="7 8">DSM 5900</strain>
    </source>
</reference>
<dbReference type="EMBL" id="RJKX01000018">
    <property type="protein sequence ID" value="ROP81437.1"/>
    <property type="molecule type" value="Genomic_DNA"/>
</dbReference>